<dbReference type="EMBL" id="KV423929">
    <property type="protein sequence ID" value="KZT60694.1"/>
    <property type="molecule type" value="Genomic_DNA"/>
</dbReference>
<dbReference type="InParanoid" id="A0A165IKJ6"/>
<protein>
    <submittedName>
        <fullName evidence="1">Uncharacterized protein</fullName>
    </submittedName>
</protein>
<proteinExistence type="predicted"/>
<dbReference type="Proteomes" id="UP000076842">
    <property type="component" value="Unassembled WGS sequence"/>
</dbReference>
<dbReference type="AlphaFoldDB" id="A0A165IKJ6"/>
<reference evidence="1 2" key="1">
    <citation type="journal article" date="2016" name="Mol. Biol. Evol.">
        <title>Comparative Genomics of Early-Diverging Mushroom-Forming Fungi Provides Insights into the Origins of Lignocellulose Decay Capabilities.</title>
        <authorList>
            <person name="Nagy L.G."/>
            <person name="Riley R."/>
            <person name="Tritt A."/>
            <person name="Adam C."/>
            <person name="Daum C."/>
            <person name="Floudas D."/>
            <person name="Sun H."/>
            <person name="Yadav J.S."/>
            <person name="Pangilinan J."/>
            <person name="Larsson K.H."/>
            <person name="Matsuura K."/>
            <person name="Barry K."/>
            <person name="Labutti K."/>
            <person name="Kuo R."/>
            <person name="Ohm R.A."/>
            <person name="Bhattacharya S.S."/>
            <person name="Shirouzu T."/>
            <person name="Yoshinaga Y."/>
            <person name="Martin F.M."/>
            <person name="Grigoriev I.V."/>
            <person name="Hibbett D.S."/>
        </authorList>
    </citation>
    <scope>NUCLEOTIDE SEQUENCE [LARGE SCALE GENOMIC DNA]</scope>
    <source>
        <strain evidence="1 2">HHB12733</strain>
    </source>
</reference>
<sequence length="375" mass="39891">MHRARGSRSAGASQICAAIRQPCGSGGLGGCGAFARRRSVCKTHPQAPRASRRQRGGTPRALQRVLRSVELATGVCALIGPRGAVAEAERGDRGALITALGLCGAALGGAQGSDTLEPGSASRELGARGRSGCRPMLSCLGSSCSRWQGKVPRLCATVHGPTGAGGGCPTARSRWRTGRPAVLRTFSRRRRQRHRARVPFGCLWHNEEGGQEGRKTRRLAHRPSPFAQARSRVVPERALPTDLFACGVPVSPSSCRFRPAPAAAPAPLPLAQAAHGHLAGPAPKAREEAPGTPRARDVCERKWRHSRPLSHLLAARCSSSSSPVALFIIVSRSGTRHALQGSALEAQEKHRKLLRGTKLEASRGTRDHPYFRFPS</sequence>
<organism evidence="1 2">
    <name type="scientific">Calocera cornea HHB12733</name>
    <dbReference type="NCBI Taxonomy" id="1353952"/>
    <lineage>
        <taxon>Eukaryota</taxon>
        <taxon>Fungi</taxon>
        <taxon>Dikarya</taxon>
        <taxon>Basidiomycota</taxon>
        <taxon>Agaricomycotina</taxon>
        <taxon>Dacrymycetes</taxon>
        <taxon>Dacrymycetales</taxon>
        <taxon>Dacrymycetaceae</taxon>
        <taxon>Calocera</taxon>
    </lineage>
</organism>
<name>A0A165IKJ6_9BASI</name>
<keyword evidence="2" id="KW-1185">Reference proteome</keyword>
<dbReference type="PROSITE" id="PS51257">
    <property type="entry name" value="PROKAR_LIPOPROTEIN"/>
    <property type="match status" value="1"/>
</dbReference>
<evidence type="ECO:0000313" key="2">
    <source>
        <dbReference type="Proteomes" id="UP000076842"/>
    </source>
</evidence>
<evidence type="ECO:0000313" key="1">
    <source>
        <dbReference type="EMBL" id="KZT60694.1"/>
    </source>
</evidence>
<accession>A0A165IKJ6</accession>
<gene>
    <name evidence="1" type="ORF">CALCODRAFT_98266</name>
</gene>